<dbReference type="InterPro" id="IPR018365">
    <property type="entry name" value="Cell_cycle_FtsW-rel_CS"/>
</dbReference>
<accession>A0A0R1W4C9</accession>
<evidence type="ECO:0000256" key="16">
    <source>
        <dbReference type="ARBA" id="ARBA00049966"/>
    </source>
</evidence>
<evidence type="ECO:0000256" key="8">
    <source>
        <dbReference type="ARBA" id="ARBA00023136"/>
    </source>
</evidence>
<comment type="caution">
    <text evidence="18">The sequence shown here is derived from an EMBL/GenBank/DDBJ whole genome shotgun (WGS) entry which is preliminary data.</text>
</comment>
<feature type="transmembrane region" description="Helical" evidence="17">
    <location>
        <begin position="125"/>
        <end position="144"/>
    </location>
</feature>
<evidence type="ECO:0000256" key="4">
    <source>
        <dbReference type="ARBA" id="ARBA00022692"/>
    </source>
</evidence>
<feature type="transmembrane region" description="Helical" evidence="17">
    <location>
        <begin position="259"/>
        <end position="285"/>
    </location>
</feature>
<dbReference type="GO" id="GO:0032153">
    <property type="term" value="C:cell division site"/>
    <property type="evidence" value="ECO:0007669"/>
    <property type="project" value="TreeGrafter"/>
</dbReference>
<evidence type="ECO:0000256" key="10">
    <source>
        <dbReference type="ARBA" id="ARBA00033270"/>
    </source>
</evidence>
<reference evidence="18 19" key="1">
    <citation type="journal article" date="2015" name="Genome Announc.">
        <title>Expanding the biotechnology potential of lactobacilli through comparative genomics of 213 strains and associated genera.</title>
        <authorList>
            <person name="Sun Z."/>
            <person name="Harris H.M."/>
            <person name="McCann A."/>
            <person name="Guo C."/>
            <person name="Argimon S."/>
            <person name="Zhang W."/>
            <person name="Yang X."/>
            <person name="Jeffery I.B."/>
            <person name="Cooney J.C."/>
            <person name="Kagawa T.F."/>
            <person name="Liu W."/>
            <person name="Song Y."/>
            <person name="Salvetti E."/>
            <person name="Wrobel A."/>
            <person name="Rasinkangas P."/>
            <person name="Parkhill J."/>
            <person name="Rea M.C."/>
            <person name="O'Sullivan O."/>
            <person name="Ritari J."/>
            <person name="Douillard F.P."/>
            <person name="Paul Ross R."/>
            <person name="Yang R."/>
            <person name="Briner A.E."/>
            <person name="Felis G.E."/>
            <person name="de Vos W.M."/>
            <person name="Barrangou R."/>
            <person name="Klaenhammer T.R."/>
            <person name="Caufield P.W."/>
            <person name="Cui Y."/>
            <person name="Zhang H."/>
            <person name="O'Toole P.W."/>
        </authorList>
    </citation>
    <scope>NUCLEOTIDE SEQUENCE [LARGE SCALE GENOMIC DNA]</scope>
    <source>
        <strain evidence="18 19">DSM 5007</strain>
    </source>
</reference>
<dbReference type="InterPro" id="IPR001182">
    <property type="entry name" value="FtsW/RodA"/>
</dbReference>
<evidence type="ECO:0000256" key="6">
    <source>
        <dbReference type="ARBA" id="ARBA00022984"/>
    </source>
</evidence>
<feature type="transmembrane region" description="Helical" evidence="17">
    <location>
        <begin position="150"/>
        <end position="167"/>
    </location>
</feature>
<feature type="transmembrane region" description="Helical" evidence="17">
    <location>
        <begin position="336"/>
        <end position="358"/>
    </location>
</feature>
<dbReference type="PATRIC" id="fig|1423807.3.peg.2336"/>
<keyword evidence="7 17" id="KW-1133">Transmembrane helix</keyword>
<dbReference type="GO" id="GO:0005886">
    <property type="term" value="C:plasma membrane"/>
    <property type="evidence" value="ECO:0007669"/>
    <property type="project" value="TreeGrafter"/>
</dbReference>
<dbReference type="GO" id="GO:0009252">
    <property type="term" value="P:peptidoglycan biosynthetic process"/>
    <property type="evidence" value="ECO:0007669"/>
    <property type="project" value="UniProtKB-KW"/>
</dbReference>
<dbReference type="Pfam" id="PF01098">
    <property type="entry name" value="FTSW_RODA_SPOVE"/>
    <property type="match status" value="1"/>
</dbReference>
<evidence type="ECO:0000256" key="17">
    <source>
        <dbReference type="SAM" id="Phobius"/>
    </source>
</evidence>
<sequence>MIGIVMVYSSSADIAIQNGGSPSAYLVKQIIYVVLGLCVVWFMTAVNLKLFQNGKVMFAMTMVTLLALVYVKVFGQAVNGAQGWINLGFMNIQPAEVCKIVLILYLARMFSRKENEVTSSFGDYVGAMGSPIVLSLILVGLIIIQPDLGGAAINSAIIAVMIFASGISWKKGVTIILGCFFSFAAIGLPVLTKVAESSSSHGYQIQRFVAFVNPFGTARGAGSQLVNSYYALSNGGIFGVGLGNSIQKMGYLPEPNTDFIMAVIGEELGLVGVVVILLLLGLIVARTIWIGVRVNDAYSALVCYGVAAFITIETLFNVGGVTGLLPITGVTFPFISYGGSSMLVLCMALGCVLNISAIHTRSRVLEK</sequence>
<dbReference type="eggNOG" id="COG0772">
    <property type="taxonomic scope" value="Bacteria"/>
</dbReference>
<keyword evidence="8 17" id="KW-0472">Membrane</keyword>
<protein>
    <recommendedName>
        <fullName evidence="12">Probable peptidoglycan glycosyltransferase FtsW</fullName>
        <ecNumber evidence="14">2.4.99.28</ecNumber>
    </recommendedName>
    <alternativeName>
        <fullName evidence="13">Cell division protein FtsW</fullName>
    </alternativeName>
    <alternativeName>
        <fullName evidence="10">Cell wall polymerase</fullName>
    </alternativeName>
    <alternativeName>
        <fullName evidence="9">Peptidoglycan polymerase</fullName>
    </alternativeName>
</protein>
<gene>
    <name evidence="18" type="ORF">FD16_GL002270</name>
</gene>
<feature type="transmembrane region" description="Helical" evidence="17">
    <location>
        <begin position="58"/>
        <end position="78"/>
    </location>
</feature>
<evidence type="ECO:0000313" key="18">
    <source>
        <dbReference type="EMBL" id="KRM12519.1"/>
    </source>
</evidence>
<evidence type="ECO:0000313" key="19">
    <source>
        <dbReference type="Proteomes" id="UP000051820"/>
    </source>
</evidence>
<comment type="subcellular location">
    <subcellularLocation>
        <location evidence="1">Membrane</location>
        <topology evidence="1">Multi-pass membrane protein</topology>
    </subcellularLocation>
</comment>
<evidence type="ECO:0000256" key="14">
    <source>
        <dbReference type="ARBA" id="ARBA00044770"/>
    </source>
</evidence>
<evidence type="ECO:0000256" key="7">
    <source>
        <dbReference type="ARBA" id="ARBA00022989"/>
    </source>
</evidence>
<evidence type="ECO:0000256" key="12">
    <source>
        <dbReference type="ARBA" id="ARBA00041185"/>
    </source>
</evidence>
<dbReference type="AlphaFoldDB" id="A0A0R1W4C9"/>
<keyword evidence="2" id="KW-0328">Glycosyltransferase</keyword>
<keyword evidence="3" id="KW-0808">Transferase</keyword>
<evidence type="ECO:0000256" key="1">
    <source>
        <dbReference type="ARBA" id="ARBA00004141"/>
    </source>
</evidence>
<dbReference type="GO" id="GO:0008955">
    <property type="term" value="F:peptidoglycan glycosyltransferase activity"/>
    <property type="evidence" value="ECO:0007669"/>
    <property type="project" value="UniProtKB-EC"/>
</dbReference>
<dbReference type="GO" id="GO:0008360">
    <property type="term" value="P:regulation of cell shape"/>
    <property type="evidence" value="ECO:0007669"/>
    <property type="project" value="UniProtKB-KW"/>
</dbReference>
<keyword evidence="6" id="KW-0573">Peptidoglycan synthesis</keyword>
<evidence type="ECO:0000256" key="11">
    <source>
        <dbReference type="ARBA" id="ARBA00038053"/>
    </source>
</evidence>
<feature type="transmembrane region" description="Helical" evidence="17">
    <location>
        <begin position="84"/>
        <end position="105"/>
    </location>
</feature>
<keyword evidence="19" id="KW-1185">Reference proteome</keyword>
<comment type="function">
    <text evidence="16">Peptidoglycan polymerase that is essential for cell division.</text>
</comment>
<evidence type="ECO:0000256" key="2">
    <source>
        <dbReference type="ARBA" id="ARBA00022676"/>
    </source>
</evidence>
<dbReference type="PANTHER" id="PTHR30474">
    <property type="entry name" value="CELL CYCLE PROTEIN"/>
    <property type="match status" value="1"/>
</dbReference>
<keyword evidence="5" id="KW-0133">Cell shape</keyword>
<evidence type="ECO:0000256" key="15">
    <source>
        <dbReference type="ARBA" id="ARBA00049902"/>
    </source>
</evidence>
<dbReference type="STRING" id="1423807.FD16_GL002270"/>
<dbReference type="Proteomes" id="UP000051820">
    <property type="component" value="Unassembled WGS sequence"/>
</dbReference>
<evidence type="ECO:0000256" key="13">
    <source>
        <dbReference type="ARBA" id="ARBA00041418"/>
    </source>
</evidence>
<proteinExistence type="inferred from homology"/>
<comment type="similarity">
    <text evidence="11">Belongs to the SEDS family. FtsW subfamily.</text>
</comment>
<comment type="catalytic activity">
    <reaction evidence="15">
        <text>[GlcNAc-(1-&gt;4)-Mur2Ac(oyl-L-Ala-gamma-D-Glu-L-Lys-D-Ala-D-Ala)](n)-di-trans,octa-cis-undecaprenyl diphosphate + beta-D-GlcNAc-(1-&gt;4)-Mur2Ac(oyl-L-Ala-gamma-D-Glu-L-Lys-D-Ala-D-Ala)-di-trans,octa-cis-undecaprenyl diphosphate = [GlcNAc-(1-&gt;4)-Mur2Ac(oyl-L-Ala-gamma-D-Glu-L-Lys-D-Ala-D-Ala)](n+1)-di-trans,octa-cis-undecaprenyl diphosphate + di-trans,octa-cis-undecaprenyl diphosphate + H(+)</text>
        <dbReference type="Rhea" id="RHEA:23708"/>
        <dbReference type="Rhea" id="RHEA-COMP:9602"/>
        <dbReference type="Rhea" id="RHEA-COMP:9603"/>
        <dbReference type="ChEBI" id="CHEBI:15378"/>
        <dbReference type="ChEBI" id="CHEBI:58405"/>
        <dbReference type="ChEBI" id="CHEBI:60033"/>
        <dbReference type="ChEBI" id="CHEBI:78435"/>
        <dbReference type="EC" id="2.4.99.28"/>
    </reaction>
</comment>
<keyword evidence="4 17" id="KW-0812">Transmembrane</keyword>
<dbReference type="EC" id="2.4.99.28" evidence="14"/>
<dbReference type="EMBL" id="AZGF01000007">
    <property type="protein sequence ID" value="KRM12519.1"/>
    <property type="molecule type" value="Genomic_DNA"/>
</dbReference>
<feature type="transmembrane region" description="Helical" evidence="17">
    <location>
        <begin position="174"/>
        <end position="192"/>
    </location>
</feature>
<dbReference type="PANTHER" id="PTHR30474:SF2">
    <property type="entry name" value="PEPTIDOGLYCAN GLYCOSYLTRANSFERASE FTSW-RELATED"/>
    <property type="match status" value="1"/>
</dbReference>
<dbReference type="GO" id="GO:0051301">
    <property type="term" value="P:cell division"/>
    <property type="evidence" value="ECO:0007669"/>
    <property type="project" value="InterPro"/>
</dbReference>
<evidence type="ECO:0000256" key="9">
    <source>
        <dbReference type="ARBA" id="ARBA00032370"/>
    </source>
</evidence>
<feature type="transmembrane region" description="Helical" evidence="17">
    <location>
        <begin position="297"/>
        <end position="316"/>
    </location>
</feature>
<organism evidence="18 19">
    <name type="scientific">Paucilactobacillus suebicus DSM 5007 = KCTC 3549</name>
    <dbReference type="NCBI Taxonomy" id="1423807"/>
    <lineage>
        <taxon>Bacteria</taxon>
        <taxon>Bacillati</taxon>
        <taxon>Bacillota</taxon>
        <taxon>Bacilli</taxon>
        <taxon>Lactobacillales</taxon>
        <taxon>Lactobacillaceae</taxon>
        <taxon>Paucilactobacillus</taxon>
    </lineage>
</organism>
<dbReference type="GO" id="GO:0015648">
    <property type="term" value="F:lipid-linked peptidoglycan transporter activity"/>
    <property type="evidence" value="ECO:0007669"/>
    <property type="project" value="TreeGrafter"/>
</dbReference>
<feature type="transmembrane region" description="Helical" evidence="17">
    <location>
        <begin position="30"/>
        <end position="51"/>
    </location>
</feature>
<evidence type="ECO:0000256" key="5">
    <source>
        <dbReference type="ARBA" id="ARBA00022960"/>
    </source>
</evidence>
<dbReference type="PROSITE" id="PS00428">
    <property type="entry name" value="FTSW_RODA_SPOVE"/>
    <property type="match status" value="1"/>
</dbReference>
<evidence type="ECO:0000256" key="3">
    <source>
        <dbReference type="ARBA" id="ARBA00022679"/>
    </source>
</evidence>
<name>A0A0R1W4C9_9LACO</name>